<organism evidence="2 3">
    <name type="scientific">Manduca sexta</name>
    <name type="common">Tobacco hawkmoth</name>
    <name type="synonym">Tobacco hornworm</name>
    <dbReference type="NCBI Taxonomy" id="7130"/>
    <lineage>
        <taxon>Eukaryota</taxon>
        <taxon>Metazoa</taxon>
        <taxon>Ecdysozoa</taxon>
        <taxon>Arthropoda</taxon>
        <taxon>Hexapoda</taxon>
        <taxon>Insecta</taxon>
        <taxon>Pterygota</taxon>
        <taxon>Neoptera</taxon>
        <taxon>Endopterygota</taxon>
        <taxon>Lepidoptera</taxon>
        <taxon>Glossata</taxon>
        <taxon>Ditrysia</taxon>
        <taxon>Bombycoidea</taxon>
        <taxon>Sphingidae</taxon>
        <taxon>Sphinginae</taxon>
        <taxon>Sphingini</taxon>
        <taxon>Manduca</taxon>
    </lineage>
</organism>
<keyword evidence="3" id="KW-1185">Reference proteome</keyword>
<reference evidence="2" key="2">
    <citation type="submission" date="2020-12" db="EMBL/GenBank/DDBJ databases">
        <authorList>
            <person name="Kanost M."/>
        </authorList>
    </citation>
    <scope>NUCLEOTIDE SEQUENCE</scope>
</reference>
<feature type="compositionally biased region" description="Basic and acidic residues" evidence="1">
    <location>
        <begin position="86"/>
        <end position="100"/>
    </location>
</feature>
<feature type="region of interest" description="Disordered" evidence="1">
    <location>
        <begin position="72"/>
        <end position="100"/>
    </location>
</feature>
<gene>
    <name evidence="2" type="ORF">O3G_MSEX008640</name>
</gene>
<evidence type="ECO:0000256" key="1">
    <source>
        <dbReference type="SAM" id="MobiDB-lite"/>
    </source>
</evidence>
<sequence length="127" mass="14837">MYHLIIYLKSFPRRVTRPVGINSRAVLSQSLPVILARIMLRMCLLLCIVGGVVCQIEQSIFAQLYYPPVVHAQPRPRNTSPQPTIVRRERSAFDKEQDRESNNAILRRLREKMADPKWTPEIRPRKM</sequence>
<proteinExistence type="predicted"/>
<dbReference type="EMBL" id="JH668464">
    <property type="protein sequence ID" value="KAG6454312.1"/>
    <property type="molecule type" value="Genomic_DNA"/>
</dbReference>
<dbReference type="AlphaFoldDB" id="A0A922CQ41"/>
<dbReference type="Proteomes" id="UP000791440">
    <property type="component" value="Unassembled WGS sequence"/>
</dbReference>
<reference evidence="2" key="1">
    <citation type="journal article" date="2016" name="Insect Biochem. Mol. Biol.">
        <title>Multifaceted biological insights from a draft genome sequence of the tobacco hornworm moth, Manduca sexta.</title>
        <authorList>
            <person name="Kanost M.R."/>
            <person name="Arrese E.L."/>
            <person name="Cao X."/>
            <person name="Chen Y.R."/>
            <person name="Chellapilla S."/>
            <person name="Goldsmith M.R."/>
            <person name="Grosse-Wilde E."/>
            <person name="Heckel D.G."/>
            <person name="Herndon N."/>
            <person name="Jiang H."/>
            <person name="Papanicolaou A."/>
            <person name="Qu J."/>
            <person name="Soulages J.L."/>
            <person name="Vogel H."/>
            <person name="Walters J."/>
            <person name="Waterhouse R.M."/>
            <person name="Ahn S.J."/>
            <person name="Almeida F.C."/>
            <person name="An C."/>
            <person name="Aqrawi P."/>
            <person name="Bretschneider A."/>
            <person name="Bryant W.B."/>
            <person name="Bucks S."/>
            <person name="Chao H."/>
            <person name="Chevignon G."/>
            <person name="Christen J.M."/>
            <person name="Clarke D.F."/>
            <person name="Dittmer N.T."/>
            <person name="Ferguson L.C.F."/>
            <person name="Garavelou S."/>
            <person name="Gordon K.H.J."/>
            <person name="Gunaratna R.T."/>
            <person name="Han Y."/>
            <person name="Hauser F."/>
            <person name="He Y."/>
            <person name="Heidel-Fischer H."/>
            <person name="Hirsh A."/>
            <person name="Hu Y."/>
            <person name="Jiang H."/>
            <person name="Kalra D."/>
            <person name="Klinner C."/>
            <person name="Konig C."/>
            <person name="Kovar C."/>
            <person name="Kroll A.R."/>
            <person name="Kuwar S.S."/>
            <person name="Lee S.L."/>
            <person name="Lehman R."/>
            <person name="Li K."/>
            <person name="Li Z."/>
            <person name="Liang H."/>
            <person name="Lovelace S."/>
            <person name="Lu Z."/>
            <person name="Mansfield J.H."/>
            <person name="McCulloch K.J."/>
            <person name="Mathew T."/>
            <person name="Morton B."/>
            <person name="Muzny D.M."/>
            <person name="Neunemann D."/>
            <person name="Ongeri F."/>
            <person name="Pauchet Y."/>
            <person name="Pu L.L."/>
            <person name="Pyrousis I."/>
            <person name="Rao X.J."/>
            <person name="Redding A."/>
            <person name="Roesel C."/>
            <person name="Sanchez-Gracia A."/>
            <person name="Schaack S."/>
            <person name="Shukla A."/>
            <person name="Tetreau G."/>
            <person name="Wang Y."/>
            <person name="Xiong G.H."/>
            <person name="Traut W."/>
            <person name="Walsh T.K."/>
            <person name="Worley K.C."/>
            <person name="Wu D."/>
            <person name="Wu W."/>
            <person name="Wu Y.Q."/>
            <person name="Zhang X."/>
            <person name="Zou Z."/>
            <person name="Zucker H."/>
            <person name="Briscoe A.D."/>
            <person name="Burmester T."/>
            <person name="Clem R.J."/>
            <person name="Feyereisen R."/>
            <person name="Grimmelikhuijzen C.J.P."/>
            <person name="Hamodrakas S.J."/>
            <person name="Hansson B.S."/>
            <person name="Huguet E."/>
            <person name="Jermiin L.S."/>
            <person name="Lan Q."/>
            <person name="Lehman H.K."/>
            <person name="Lorenzen M."/>
            <person name="Merzendorfer H."/>
            <person name="Michalopoulos I."/>
            <person name="Morton D.B."/>
            <person name="Muthukrishnan S."/>
            <person name="Oakeshott J.G."/>
            <person name="Palmer W."/>
            <person name="Park Y."/>
            <person name="Passarelli A.L."/>
            <person name="Rozas J."/>
            <person name="Schwartz L.M."/>
            <person name="Smith W."/>
            <person name="Southgate A."/>
            <person name="Vilcinskas A."/>
            <person name="Vogt R."/>
            <person name="Wang P."/>
            <person name="Werren J."/>
            <person name="Yu X.Q."/>
            <person name="Zhou J.J."/>
            <person name="Brown S.J."/>
            <person name="Scherer S.E."/>
            <person name="Richards S."/>
            <person name="Blissard G.W."/>
        </authorList>
    </citation>
    <scope>NUCLEOTIDE SEQUENCE</scope>
</reference>
<protein>
    <submittedName>
        <fullName evidence="2">Uncharacterized protein</fullName>
    </submittedName>
</protein>
<accession>A0A922CQ41</accession>
<comment type="caution">
    <text evidence="2">The sequence shown here is derived from an EMBL/GenBank/DDBJ whole genome shotgun (WGS) entry which is preliminary data.</text>
</comment>
<name>A0A922CQ41_MANSE</name>
<evidence type="ECO:0000313" key="2">
    <source>
        <dbReference type="EMBL" id="KAG6454312.1"/>
    </source>
</evidence>
<evidence type="ECO:0000313" key="3">
    <source>
        <dbReference type="Proteomes" id="UP000791440"/>
    </source>
</evidence>